<dbReference type="RefSeq" id="WP_380895661.1">
    <property type="nucleotide sequence ID" value="NZ_JBHTKY010000009.1"/>
</dbReference>
<evidence type="ECO:0000256" key="3">
    <source>
        <dbReference type="ARBA" id="ARBA00022729"/>
    </source>
</evidence>
<feature type="chain" id="PRO_5045418770" evidence="6">
    <location>
        <begin position="22"/>
        <end position="503"/>
    </location>
</feature>
<comment type="caution">
    <text evidence="9">The sequence shown here is derived from an EMBL/GenBank/DDBJ whole genome shotgun (WGS) entry which is preliminary data.</text>
</comment>
<sequence>MKYLRYIKTTFKITASMLAFGAIVGCSGFLDESDPSNFTVENYFTKPEHARSSVSAIYANLRNPMGSGFGGGTWMMLEFATGLAATDLGQAVNSYYVKDLRNTSDNSYGLDYWSTYYRGIGNANLSIANIPNINMDENEKKMILGEAHCLRAFFYFNLVQMFGEIPLVTEAVDLKSEQLYPEQAKVEQVYDLIVSDLKIAEASGLPWNDQSGKINMGIVKSLMAKVYLTMAGFPLNKGAAYYDLSAKASQEVINSGQYQLFPSYNDLHDPKKKNGSENIFSIQYKTQVIPSNWQVAIIPYNKNISAYSDETGGIYATKDFVESYDSNDLRRKEKQFFFTKFTHEADRSREVELGAYFIYKHFDYDAQTSTTNSDLNWSIIRYADVLLLYAEAMNEVAGPSANVYEAVNAIRKRAELAPLAGLSKDQLREAIWKERWHELCYENITWFDMVRLRKAFNVTTKKFENYVGHKFSYGPVVTERELLFPKPTAEIRNNSKLIQNKGY</sequence>
<evidence type="ECO:0000313" key="9">
    <source>
        <dbReference type="EMBL" id="MFD1165550.1"/>
    </source>
</evidence>
<keyword evidence="10" id="KW-1185">Reference proteome</keyword>
<comment type="subcellular location">
    <subcellularLocation>
        <location evidence="1">Cell outer membrane</location>
    </subcellularLocation>
</comment>
<evidence type="ECO:0000256" key="1">
    <source>
        <dbReference type="ARBA" id="ARBA00004442"/>
    </source>
</evidence>
<evidence type="ECO:0000313" key="10">
    <source>
        <dbReference type="Proteomes" id="UP001597205"/>
    </source>
</evidence>
<feature type="domain" description="RagB/SusD" evidence="7">
    <location>
        <begin position="353"/>
        <end position="503"/>
    </location>
</feature>
<reference evidence="10" key="1">
    <citation type="journal article" date="2019" name="Int. J. Syst. Evol. Microbiol.">
        <title>The Global Catalogue of Microorganisms (GCM) 10K type strain sequencing project: providing services to taxonomists for standard genome sequencing and annotation.</title>
        <authorList>
            <consortium name="The Broad Institute Genomics Platform"/>
            <consortium name="The Broad Institute Genome Sequencing Center for Infectious Disease"/>
            <person name="Wu L."/>
            <person name="Ma J."/>
        </authorList>
    </citation>
    <scope>NUCLEOTIDE SEQUENCE [LARGE SCALE GENOMIC DNA]</scope>
    <source>
        <strain evidence="10">CCUG 52468</strain>
    </source>
</reference>
<dbReference type="Pfam" id="PF14322">
    <property type="entry name" value="SusD-like_3"/>
    <property type="match status" value="1"/>
</dbReference>
<name>A0ABW3RKH3_9SPHI</name>
<evidence type="ECO:0000256" key="4">
    <source>
        <dbReference type="ARBA" id="ARBA00023136"/>
    </source>
</evidence>
<dbReference type="InterPro" id="IPR012944">
    <property type="entry name" value="SusD_RagB_dom"/>
</dbReference>
<keyword evidence="4" id="KW-0472">Membrane</keyword>
<keyword evidence="5" id="KW-0998">Cell outer membrane</keyword>
<evidence type="ECO:0000256" key="5">
    <source>
        <dbReference type="ARBA" id="ARBA00023237"/>
    </source>
</evidence>
<evidence type="ECO:0000256" key="2">
    <source>
        <dbReference type="ARBA" id="ARBA00006275"/>
    </source>
</evidence>
<dbReference type="Proteomes" id="UP001597205">
    <property type="component" value="Unassembled WGS sequence"/>
</dbReference>
<dbReference type="CDD" id="cd08977">
    <property type="entry name" value="SusD"/>
    <property type="match status" value="1"/>
</dbReference>
<dbReference type="PROSITE" id="PS51257">
    <property type="entry name" value="PROKAR_LIPOPROTEIN"/>
    <property type="match status" value="1"/>
</dbReference>
<feature type="domain" description="SusD-like N-terminal" evidence="8">
    <location>
        <begin position="89"/>
        <end position="201"/>
    </location>
</feature>
<evidence type="ECO:0000259" key="8">
    <source>
        <dbReference type="Pfam" id="PF14322"/>
    </source>
</evidence>
<accession>A0ABW3RKH3</accession>
<dbReference type="Pfam" id="PF07980">
    <property type="entry name" value="SusD_RagB"/>
    <property type="match status" value="1"/>
</dbReference>
<evidence type="ECO:0000259" key="7">
    <source>
        <dbReference type="Pfam" id="PF07980"/>
    </source>
</evidence>
<keyword evidence="3 6" id="KW-0732">Signal</keyword>
<feature type="signal peptide" evidence="6">
    <location>
        <begin position="1"/>
        <end position="21"/>
    </location>
</feature>
<gene>
    <name evidence="9" type="ORF">ACFQ2C_08045</name>
</gene>
<dbReference type="EMBL" id="JBHTKY010000009">
    <property type="protein sequence ID" value="MFD1165550.1"/>
    <property type="molecule type" value="Genomic_DNA"/>
</dbReference>
<protein>
    <submittedName>
        <fullName evidence="9">RagB/SusD family nutrient uptake outer membrane protein</fullName>
    </submittedName>
</protein>
<organism evidence="9 10">
    <name type="scientific">Sphingobacterium daejeonense</name>
    <dbReference type="NCBI Taxonomy" id="371142"/>
    <lineage>
        <taxon>Bacteria</taxon>
        <taxon>Pseudomonadati</taxon>
        <taxon>Bacteroidota</taxon>
        <taxon>Sphingobacteriia</taxon>
        <taxon>Sphingobacteriales</taxon>
        <taxon>Sphingobacteriaceae</taxon>
        <taxon>Sphingobacterium</taxon>
    </lineage>
</organism>
<proteinExistence type="inferred from homology"/>
<dbReference type="InterPro" id="IPR033985">
    <property type="entry name" value="SusD-like_N"/>
</dbReference>
<evidence type="ECO:0000256" key="6">
    <source>
        <dbReference type="SAM" id="SignalP"/>
    </source>
</evidence>
<comment type="similarity">
    <text evidence="2">Belongs to the SusD family.</text>
</comment>
<dbReference type="Gene3D" id="1.25.40.390">
    <property type="match status" value="1"/>
</dbReference>
<dbReference type="SUPFAM" id="SSF48452">
    <property type="entry name" value="TPR-like"/>
    <property type="match status" value="1"/>
</dbReference>
<dbReference type="InterPro" id="IPR011990">
    <property type="entry name" value="TPR-like_helical_dom_sf"/>
</dbReference>